<accession>A0A8K0E3F9</accession>
<dbReference type="PANTHER" id="PTHR35762">
    <property type="entry name" value="TRANSMEMBRANE PROTEIN"/>
    <property type="match status" value="1"/>
</dbReference>
<name>A0A8K0E3F9_9ROSA</name>
<sequence length="153" mass="17722">MKALLYFNAPKFWSIFYNSKFVFIVGNLIVVALIGESKIFSYSSPGATDDYYEQYVSSSRKLQQSLAPQAMKDIVLKKMTWEEERVEVDQKELKGLDGEVDDDELSLPTEELNKRADDYIAKVNKHRILEATQLLCDGENRVTKPDKYERARR</sequence>
<protein>
    <recommendedName>
        <fullName evidence="4">DUF4408 domain-containing protein</fullName>
    </recommendedName>
</protein>
<gene>
    <name evidence="2" type="ORF">FNV43_RR21499</name>
</gene>
<keyword evidence="3" id="KW-1185">Reference proteome</keyword>
<evidence type="ECO:0000256" key="1">
    <source>
        <dbReference type="SAM" id="Phobius"/>
    </source>
</evidence>
<keyword evidence="1" id="KW-0472">Membrane</keyword>
<dbReference type="OrthoDB" id="781735at2759"/>
<feature type="transmembrane region" description="Helical" evidence="1">
    <location>
        <begin position="12"/>
        <end position="34"/>
    </location>
</feature>
<comment type="caution">
    <text evidence="2">The sequence shown here is derived from an EMBL/GenBank/DDBJ whole genome shotgun (WGS) entry which is preliminary data.</text>
</comment>
<proteinExistence type="predicted"/>
<dbReference type="Proteomes" id="UP000796880">
    <property type="component" value="Unassembled WGS sequence"/>
</dbReference>
<evidence type="ECO:0000313" key="2">
    <source>
        <dbReference type="EMBL" id="KAF3438735.1"/>
    </source>
</evidence>
<dbReference type="AlphaFoldDB" id="A0A8K0E3F9"/>
<evidence type="ECO:0008006" key="4">
    <source>
        <dbReference type="Google" id="ProtNLM"/>
    </source>
</evidence>
<dbReference type="PANTHER" id="PTHR35762:SF2">
    <property type="entry name" value="TRANSMEMBRANE PROTEIN"/>
    <property type="match status" value="1"/>
</dbReference>
<reference evidence="2" key="1">
    <citation type="submission" date="2020-03" db="EMBL/GenBank/DDBJ databases">
        <title>A high-quality chromosome-level genome assembly of a woody plant with both climbing and erect habits, Rhamnella rubrinervis.</title>
        <authorList>
            <person name="Lu Z."/>
            <person name="Yang Y."/>
            <person name="Zhu X."/>
            <person name="Sun Y."/>
        </authorList>
    </citation>
    <scope>NUCLEOTIDE SEQUENCE</scope>
    <source>
        <strain evidence="2">BYM</strain>
        <tissue evidence="2">Leaf</tissue>
    </source>
</reference>
<keyword evidence="1" id="KW-1133">Transmembrane helix</keyword>
<dbReference type="EMBL" id="VOIH02000009">
    <property type="protein sequence ID" value="KAF3438735.1"/>
    <property type="molecule type" value="Genomic_DNA"/>
</dbReference>
<organism evidence="2 3">
    <name type="scientific">Rhamnella rubrinervis</name>
    <dbReference type="NCBI Taxonomy" id="2594499"/>
    <lineage>
        <taxon>Eukaryota</taxon>
        <taxon>Viridiplantae</taxon>
        <taxon>Streptophyta</taxon>
        <taxon>Embryophyta</taxon>
        <taxon>Tracheophyta</taxon>
        <taxon>Spermatophyta</taxon>
        <taxon>Magnoliopsida</taxon>
        <taxon>eudicotyledons</taxon>
        <taxon>Gunneridae</taxon>
        <taxon>Pentapetalae</taxon>
        <taxon>rosids</taxon>
        <taxon>fabids</taxon>
        <taxon>Rosales</taxon>
        <taxon>Rhamnaceae</taxon>
        <taxon>rhamnoid group</taxon>
        <taxon>Rhamneae</taxon>
        <taxon>Rhamnella</taxon>
    </lineage>
</organism>
<keyword evidence="1" id="KW-0812">Transmembrane</keyword>
<evidence type="ECO:0000313" key="3">
    <source>
        <dbReference type="Proteomes" id="UP000796880"/>
    </source>
</evidence>